<protein>
    <recommendedName>
        <fullName evidence="2">RIN4 pathogenic type III effector avirulence factor Avr cleavage site domain-containing protein</fullName>
    </recommendedName>
</protein>
<dbReference type="InterPro" id="IPR008700">
    <property type="entry name" value="TypeIII_avirulence_cleave"/>
</dbReference>
<dbReference type="PANTHER" id="PTHR33159">
    <property type="entry name" value="RPM1-INTERACTING PROTEIN 4 (RIN4) FAMILY PROTEIN"/>
    <property type="match status" value="1"/>
</dbReference>
<feature type="compositionally biased region" description="Basic and acidic residues" evidence="1">
    <location>
        <begin position="57"/>
        <end position="67"/>
    </location>
</feature>
<feature type="compositionally biased region" description="Gly residues" evidence="1">
    <location>
        <begin position="43"/>
        <end position="52"/>
    </location>
</feature>
<dbReference type="Proteomes" id="UP001154282">
    <property type="component" value="Unassembled WGS sequence"/>
</dbReference>
<feature type="domain" description="RIN4 pathogenic type III effector avirulence factor Avr cleavage site" evidence="2">
    <location>
        <begin position="6"/>
        <end position="40"/>
    </location>
</feature>
<keyword evidence="4" id="KW-1185">Reference proteome</keyword>
<evidence type="ECO:0000256" key="1">
    <source>
        <dbReference type="SAM" id="MobiDB-lite"/>
    </source>
</evidence>
<accession>A0AAV0NUQ8</accession>
<sequence length="83" mass="8910">MATSEEKGRALPKFGEWDVNDPTTAEGFTVIFTKARDEKKNGTSGGGGGGGSAAAAADKRRNDDNKAHGKSSKRWLCFTFEER</sequence>
<reference evidence="3" key="1">
    <citation type="submission" date="2022-08" db="EMBL/GenBank/DDBJ databases">
        <authorList>
            <person name="Gutierrez-Valencia J."/>
        </authorList>
    </citation>
    <scope>NUCLEOTIDE SEQUENCE</scope>
</reference>
<comment type="caution">
    <text evidence="3">The sequence shown here is derived from an EMBL/GenBank/DDBJ whole genome shotgun (WGS) entry which is preliminary data.</text>
</comment>
<evidence type="ECO:0000259" key="2">
    <source>
        <dbReference type="Pfam" id="PF05627"/>
    </source>
</evidence>
<name>A0AAV0NUQ8_9ROSI</name>
<organism evidence="3 4">
    <name type="scientific">Linum tenue</name>
    <dbReference type="NCBI Taxonomy" id="586396"/>
    <lineage>
        <taxon>Eukaryota</taxon>
        <taxon>Viridiplantae</taxon>
        <taxon>Streptophyta</taxon>
        <taxon>Embryophyta</taxon>
        <taxon>Tracheophyta</taxon>
        <taxon>Spermatophyta</taxon>
        <taxon>Magnoliopsida</taxon>
        <taxon>eudicotyledons</taxon>
        <taxon>Gunneridae</taxon>
        <taxon>Pentapetalae</taxon>
        <taxon>rosids</taxon>
        <taxon>fabids</taxon>
        <taxon>Malpighiales</taxon>
        <taxon>Linaceae</taxon>
        <taxon>Linum</taxon>
    </lineage>
</organism>
<dbReference type="EMBL" id="CAMGYJ010000008">
    <property type="protein sequence ID" value="CAI0461963.1"/>
    <property type="molecule type" value="Genomic_DNA"/>
</dbReference>
<dbReference type="AlphaFoldDB" id="A0AAV0NUQ8"/>
<dbReference type="InterPro" id="IPR040387">
    <property type="entry name" value="RIN4/NOI4"/>
</dbReference>
<gene>
    <name evidence="3" type="ORF">LITE_LOCUS35157</name>
</gene>
<evidence type="ECO:0000313" key="4">
    <source>
        <dbReference type="Proteomes" id="UP001154282"/>
    </source>
</evidence>
<proteinExistence type="predicted"/>
<dbReference type="PANTHER" id="PTHR33159:SF93">
    <property type="entry name" value="PROTEIN NOI4"/>
    <property type="match status" value="1"/>
</dbReference>
<feature type="region of interest" description="Disordered" evidence="1">
    <location>
        <begin position="35"/>
        <end position="71"/>
    </location>
</feature>
<dbReference type="GO" id="GO:0005886">
    <property type="term" value="C:plasma membrane"/>
    <property type="evidence" value="ECO:0007669"/>
    <property type="project" value="TreeGrafter"/>
</dbReference>
<evidence type="ECO:0000313" key="3">
    <source>
        <dbReference type="EMBL" id="CAI0461963.1"/>
    </source>
</evidence>
<dbReference type="Pfam" id="PF05627">
    <property type="entry name" value="AvrRpt-cleavage"/>
    <property type="match status" value="1"/>
</dbReference>